<protein>
    <submittedName>
        <fullName evidence="3">DUF1129 family protein</fullName>
    </submittedName>
</protein>
<dbReference type="Proteomes" id="UP001597109">
    <property type="component" value="Unassembled WGS sequence"/>
</dbReference>
<evidence type="ECO:0000259" key="2">
    <source>
        <dbReference type="Pfam" id="PF08006"/>
    </source>
</evidence>
<reference evidence="4" key="1">
    <citation type="journal article" date="2019" name="Int. J. Syst. Evol. Microbiol.">
        <title>The Global Catalogue of Microorganisms (GCM) 10K type strain sequencing project: providing services to taxonomists for standard genome sequencing and annotation.</title>
        <authorList>
            <consortium name="The Broad Institute Genomics Platform"/>
            <consortium name="The Broad Institute Genome Sequencing Center for Infectious Disease"/>
            <person name="Wu L."/>
            <person name="Ma J."/>
        </authorList>
    </citation>
    <scope>NUCLEOTIDE SEQUENCE [LARGE SCALE GENOMIC DNA]</scope>
    <source>
        <strain evidence="4">CCUG 56756</strain>
    </source>
</reference>
<name>A0ABW3LAS9_9BACL</name>
<dbReference type="PANTHER" id="PTHR41307">
    <property type="entry name" value="MEMBRANE PROTEIN-RELATED"/>
    <property type="match status" value="1"/>
</dbReference>
<feature type="domain" description="HAAS transmembrane region" evidence="2">
    <location>
        <begin position="93"/>
        <end position="197"/>
    </location>
</feature>
<evidence type="ECO:0000313" key="3">
    <source>
        <dbReference type="EMBL" id="MFD1030603.1"/>
    </source>
</evidence>
<dbReference type="PANTHER" id="PTHR41307:SF1">
    <property type="entry name" value="MEMBRANE PROTEIN"/>
    <property type="match status" value="1"/>
</dbReference>
<feature type="transmembrane region" description="Helical" evidence="1">
    <location>
        <begin position="111"/>
        <end position="131"/>
    </location>
</feature>
<feature type="transmembrane region" description="Helical" evidence="1">
    <location>
        <begin position="175"/>
        <end position="197"/>
    </location>
</feature>
<comment type="caution">
    <text evidence="3">The sequence shown here is derived from an EMBL/GenBank/DDBJ whole genome shotgun (WGS) entry which is preliminary data.</text>
</comment>
<evidence type="ECO:0000313" key="4">
    <source>
        <dbReference type="Proteomes" id="UP001597109"/>
    </source>
</evidence>
<dbReference type="RefSeq" id="WP_379081473.1">
    <property type="nucleotide sequence ID" value="NZ_JBHTKI010000007.1"/>
</dbReference>
<dbReference type="SUPFAM" id="SSF158560">
    <property type="entry name" value="BH3980-like"/>
    <property type="match status" value="1"/>
</dbReference>
<proteinExistence type="predicted"/>
<feature type="transmembrane region" description="Helical" evidence="1">
    <location>
        <begin position="79"/>
        <end position="99"/>
    </location>
</feature>
<accession>A0ABW3LAS9</accession>
<dbReference type="Pfam" id="PF08006">
    <property type="entry name" value="HAAS_TM"/>
    <property type="match status" value="1"/>
</dbReference>
<keyword evidence="4" id="KW-1185">Reference proteome</keyword>
<dbReference type="Gene3D" id="1.10.1900.10">
    <property type="entry name" value="c-terminal domain of poly(a) binding protein"/>
    <property type="match status" value="1"/>
</dbReference>
<keyword evidence="1" id="KW-0812">Transmembrane</keyword>
<evidence type="ECO:0000256" key="1">
    <source>
        <dbReference type="SAM" id="Phobius"/>
    </source>
</evidence>
<dbReference type="EMBL" id="JBHTKI010000007">
    <property type="protein sequence ID" value="MFD1030603.1"/>
    <property type="molecule type" value="Genomic_DNA"/>
</dbReference>
<feature type="transmembrane region" description="Helical" evidence="1">
    <location>
        <begin position="143"/>
        <end position="163"/>
    </location>
</feature>
<sequence>MKSQMELSKKSQRFLDDLRTYLFTQRKNLNDVDEITNDLQEHLLEAERNGKSIEKIIGKSPKEYMNIVSSELPTDNKNWFKYFLVILFGSLTFAILPDLMDLNLSFSVLEIGSYIVVSAVFIFLAFMGFKYTSTMEQSASKQALVLFAIVVLMSILTFSLIYLDRVIDSPIIHLGTIGSLIVAVPIIIFLIGLIIWATK</sequence>
<dbReference type="InterPro" id="IPR012963">
    <property type="entry name" value="HAAS_TM"/>
</dbReference>
<keyword evidence="1" id="KW-1133">Transmembrane helix</keyword>
<organism evidence="3 4">
    <name type="scientific">Metaplanococcus flavidus</name>
    <dbReference type="NCBI Taxonomy" id="569883"/>
    <lineage>
        <taxon>Bacteria</taxon>
        <taxon>Bacillati</taxon>
        <taxon>Bacillota</taxon>
        <taxon>Bacilli</taxon>
        <taxon>Bacillales</taxon>
        <taxon>Caryophanaceae</taxon>
        <taxon>Metaplanococcus</taxon>
    </lineage>
</organism>
<keyword evidence="1" id="KW-0472">Membrane</keyword>
<gene>
    <name evidence="3" type="ORF">ACFQ1X_04095</name>
</gene>